<reference evidence="3 4" key="1">
    <citation type="submission" date="2018-07" db="EMBL/GenBank/DDBJ databases">
        <title>Genomic Encyclopedia of Type Strains, Phase III (KMG-III): the genomes of soil and plant-associated and newly described type strains.</title>
        <authorList>
            <person name="Whitman W."/>
        </authorList>
    </citation>
    <scope>NUCLEOTIDE SEQUENCE [LARGE SCALE GENOMIC DNA]</scope>
    <source>
        <strain evidence="3 4">CECT 7287</strain>
    </source>
</reference>
<feature type="signal peptide" evidence="2">
    <location>
        <begin position="1"/>
        <end position="29"/>
    </location>
</feature>
<dbReference type="EMBL" id="QRDZ01000032">
    <property type="protein sequence ID" value="RED59115.1"/>
    <property type="molecule type" value="Genomic_DNA"/>
</dbReference>
<keyword evidence="2" id="KW-0732">Signal</keyword>
<feature type="region of interest" description="Disordered" evidence="1">
    <location>
        <begin position="28"/>
        <end position="71"/>
    </location>
</feature>
<feature type="compositionally biased region" description="Low complexity" evidence="1">
    <location>
        <begin position="35"/>
        <end position="60"/>
    </location>
</feature>
<accession>A0A3D9IBT3</accession>
<dbReference type="RefSeq" id="WP_116064369.1">
    <property type="nucleotide sequence ID" value="NZ_QRDZ01000032.1"/>
</dbReference>
<name>A0A3D9IBT3_9BACL</name>
<dbReference type="Gene3D" id="3.40.190.10">
    <property type="entry name" value="Periplasmic binding protein-like II"/>
    <property type="match status" value="2"/>
</dbReference>
<proteinExistence type="predicted"/>
<dbReference type="OrthoDB" id="9787283at2"/>
<dbReference type="PANTHER" id="PTHR43649:SF12">
    <property type="entry name" value="DIACETYLCHITOBIOSE BINDING PROTEIN DASA"/>
    <property type="match status" value="1"/>
</dbReference>
<evidence type="ECO:0000256" key="1">
    <source>
        <dbReference type="SAM" id="MobiDB-lite"/>
    </source>
</evidence>
<dbReference type="AlphaFoldDB" id="A0A3D9IBT3"/>
<dbReference type="InterPro" id="IPR050490">
    <property type="entry name" value="Bact_solute-bd_prot1"/>
</dbReference>
<dbReference type="SUPFAM" id="SSF53850">
    <property type="entry name" value="Periplasmic binding protein-like II"/>
    <property type="match status" value="1"/>
</dbReference>
<feature type="chain" id="PRO_5017813350" evidence="2">
    <location>
        <begin position="30"/>
        <end position="578"/>
    </location>
</feature>
<sequence>MIHSSKIKLSYALLTMAVVLSACSGGNNAKPTNGSSASPSASPSATASATSSASASPATSEETEADLQFGKYDPPIEVSTVRAVGSDLKFPEGQSWEDNVWTRKLMDSLGIKLKHQWIVNTDQGTEKMNISIASGNLPDFFSVSATQLSQLVEGGQIMDMTEIYQKHASPTFKKYTESVTNGLATATFDGKMMALPTGQATSDSAPLLWIRRDWLKKLDLPEPKTMADVLAISDAFTNQDPDGNNKKDSYGLAVNKTLLMYNGGQAFGSLEGFFNSYHAYPQSWIKGEDGKLVYGSIQPEMKQALASLQQMYKNGQIDKEFGVKGDAKVLELASAGKLGMAYGPMFFSLTLLDSRKNDPNADWQAYPIVSTDDQAAYSQTQANAISDYYVINKNAKNPEAMFKMINVSVDMDTNPNVSQEEYEELNYVDGIEVWQYFPFFVVNPNKNLEVHKKVVAALDSKDTTGLNQEQLDAYKNSLAMEEGTGDATNWGMSKVFGREGSYSVIDKLLSANLFKPSEFIKSPTKTMTIKNATLQKLEIQTYTKIIMGESLDSFDKFVEDWKKLGGDQITVEVNEAMQ</sequence>
<keyword evidence="4" id="KW-1185">Reference proteome</keyword>
<dbReference type="Proteomes" id="UP000256977">
    <property type="component" value="Unassembled WGS sequence"/>
</dbReference>
<dbReference type="PROSITE" id="PS51257">
    <property type="entry name" value="PROKAR_LIPOPROTEIN"/>
    <property type="match status" value="1"/>
</dbReference>
<comment type="caution">
    <text evidence="3">The sequence shown here is derived from an EMBL/GenBank/DDBJ whole genome shotgun (WGS) entry which is preliminary data.</text>
</comment>
<protein>
    <submittedName>
        <fullName evidence="3">Putative aldouronate transport system substrate-binding protein</fullName>
    </submittedName>
</protein>
<evidence type="ECO:0000256" key="2">
    <source>
        <dbReference type="SAM" id="SignalP"/>
    </source>
</evidence>
<evidence type="ECO:0000313" key="4">
    <source>
        <dbReference type="Proteomes" id="UP000256977"/>
    </source>
</evidence>
<organism evidence="3 4">
    <name type="scientific">Cohnella phaseoli</name>
    <dbReference type="NCBI Taxonomy" id="456490"/>
    <lineage>
        <taxon>Bacteria</taxon>
        <taxon>Bacillati</taxon>
        <taxon>Bacillota</taxon>
        <taxon>Bacilli</taxon>
        <taxon>Bacillales</taxon>
        <taxon>Paenibacillaceae</taxon>
        <taxon>Cohnella</taxon>
    </lineage>
</organism>
<dbReference type="PANTHER" id="PTHR43649">
    <property type="entry name" value="ARABINOSE-BINDING PROTEIN-RELATED"/>
    <property type="match status" value="1"/>
</dbReference>
<dbReference type="CDD" id="cd13580">
    <property type="entry name" value="PBP2_AlgQ_like_1"/>
    <property type="match status" value="1"/>
</dbReference>
<gene>
    <name evidence="3" type="ORF">DFP98_13237</name>
</gene>
<evidence type="ECO:0000313" key="3">
    <source>
        <dbReference type="EMBL" id="RED59115.1"/>
    </source>
</evidence>